<dbReference type="Gene3D" id="3.30.930.10">
    <property type="entry name" value="Bira Bifunctional Protein, Domain 2"/>
    <property type="match status" value="1"/>
</dbReference>
<dbReference type="PANTHER" id="PTHR22594">
    <property type="entry name" value="ASPARTYL/LYSYL-TRNA SYNTHETASE"/>
    <property type="match status" value="1"/>
</dbReference>
<dbReference type="HOGENOM" id="CLU_004553_2_0_1"/>
<dbReference type="GO" id="GO:0070145">
    <property type="term" value="P:mitochondrial asparaginyl-tRNA aminoacylation"/>
    <property type="evidence" value="ECO:0007669"/>
    <property type="project" value="EnsemblFungi"/>
</dbReference>
<dbReference type="Gene3D" id="2.40.50.140">
    <property type="entry name" value="Nucleic acid-binding proteins"/>
    <property type="match status" value="1"/>
</dbReference>
<dbReference type="SUPFAM" id="SSF50249">
    <property type="entry name" value="Nucleic acid-binding proteins"/>
    <property type="match status" value="1"/>
</dbReference>
<evidence type="ECO:0000313" key="10">
    <source>
        <dbReference type="Proteomes" id="UP000000689"/>
    </source>
</evidence>
<dbReference type="InterPro" id="IPR045864">
    <property type="entry name" value="aa-tRNA-synth_II/BPL/LPL"/>
</dbReference>
<dbReference type="eggNOG" id="KOG0554">
    <property type="taxonomic scope" value="Eukaryota"/>
</dbReference>
<keyword evidence="3" id="KW-0436">Ligase</keyword>
<feature type="domain" description="Aminoacyl-transfer RNA synthetases class-II family profile" evidence="8">
    <location>
        <begin position="176"/>
        <end position="515"/>
    </location>
</feature>
<protein>
    <recommendedName>
        <fullName evidence="2">asparagine--tRNA ligase</fullName>
        <ecNumber evidence="2">6.1.1.22</ecNumber>
    </recommendedName>
</protein>
<name>J7REE3_NAUDC</name>
<dbReference type="PRINTS" id="PR01042">
    <property type="entry name" value="TRNASYNTHASP"/>
</dbReference>
<dbReference type="Pfam" id="PF00152">
    <property type="entry name" value="tRNA-synt_2"/>
    <property type="match status" value="1"/>
</dbReference>
<dbReference type="GO" id="GO:0005524">
    <property type="term" value="F:ATP binding"/>
    <property type="evidence" value="ECO:0007669"/>
    <property type="project" value="UniProtKB-KW"/>
</dbReference>
<dbReference type="InterPro" id="IPR002312">
    <property type="entry name" value="Asp/Asn-tRNA-synth_IIb"/>
</dbReference>
<evidence type="ECO:0000256" key="7">
    <source>
        <dbReference type="ARBA" id="ARBA00023146"/>
    </source>
</evidence>
<evidence type="ECO:0000256" key="3">
    <source>
        <dbReference type="ARBA" id="ARBA00022598"/>
    </source>
</evidence>
<gene>
    <name evidence="9" type="primary">NDAI0G04910</name>
    <name evidence="9" type="ordered locus">NDAI_0G04910</name>
</gene>
<dbReference type="OMA" id="PEMAFYD"/>
<evidence type="ECO:0000259" key="8">
    <source>
        <dbReference type="PROSITE" id="PS50862"/>
    </source>
</evidence>
<dbReference type="RefSeq" id="XP_003980150.1">
    <property type="nucleotide sequence ID" value="XM_003980101.1"/>
</dbReference>
<dbReference type="Proteomes" id="UP000000689">
    <property type="component" value="Chromosome 7"/>
</dbReference>
<proteinExistence type="inferred from homology"/>
<dbReference type="NCBIfam" id="TIGR00457">
    <property type="entry name" value="asnS"/>
    <property type="match status" value="1"/>
</dbReference>
<dbReference type="EMBL" id="HE580273">
    <property type="protein sequence ID" value="CCK73474.1"/>
    <property type="molecule type" value="Genomic_DNA"/>
</dbReference>
<organism evidence="9 10">
    <name type="scientific">Naumovozyma dairenensis (strain ATCC 10597 / BCRC 20456 / CBS 421 / NBRC 0211 / NRRL Y-12639)</name>
    <name type="common">Saccharomyces dairenensis</name>
    <dbReference type="NCBI Taxonomy" id="1071378"/>
    <lineage>
        <taxon>Eukaryota</taxon>
        <taxon>Fungi</taxon>
        <taxon>Dikarya</taxon>
        <taxon>Ascomycota</taxon>
        <taxon>Saccharomycotina</taxon>
        <taxon>Saccharomycetes</taxon>
        <taxon>Saccharomycetales</taxon>
        <taxon>Saccharomycetaceae</taxon>
        <taxon>Naumovozyma</taxon>
    </lineage>
</organism>
<comment type="similarity">
    <text evidence="1">Belongs to the class-II aminoacyl-tRNA synthetase family.</text>
</comment>
<evidence type="ECO:0000256" key="1">
    <source>
        <dbReference type="ARBA" id="ARBA00008226"/>
    </source>
</evidence>
<dbReference type="InterPro" id="IPR004522">
    <property type="entry name" value="Asn-tRNA-ligase"/>
</dbReference>
<dbReference type="AlphaFoldDB" id="J7REE3"/>
<evidence type="ECO:0000256" key="4">
    <source>
        <dbReference type="ARBA" id="ARBA00022741"/>
    </source>
</evidence>
<reference evidence="9 10" key="1">
    <citation type="journal article" date="2011" name="Proc. Natl. Acad. Sci. U.S.A.">
        <title>Evolutionary erosion of yeast sex chromosomes by mating-type switching accidents.</title>
        <authorList>
            <person name="Gordon J.L."/>
            <person name="Armisen D."/>
            <person name="Proux-Wera E."/>
            <person name="Oheigeartaigh S.S."/>
            <person name="Byrne K.P."/>
            <person name="Wolfe K.H."/>
        </authorList>
    </citation>
    <scope>NUCLEOTIDE SEQUENCE [LARGE SCALE GENOMIC DNA]</scope>
    <source>
        <strain evidence="10">ATCC 10597 / BCRC 20456 / CBS 421 / NBRC 0211 / NRRL Y-12639</strain>
    </source>
</reference>
<dbReference type="KEGG" id="ndi:NDAI_0G04910"/>
<keyword evidence="7" id="KW-0030">Aminoacyl-tRNA synthetase</keyword>
<keyword evidence="4" id="KW-0547">Nucleotide-binding</keyword>
<dbReference type="EC" id="6.1.1.22" evidence="2"/>
<dbReference type="GO" id="GO:0005739">
    <property type="term" value="C:mitochondrion"/>
    <property type="evidence" value="ECO:0007669"/>
    <property type="project" value="EnsemblFungi"/>
</dbReference>
<dbReference type="PANTHER" id="PTHR22594:SF34">
    <property type="entry name" value="ASPARAGINE--TRNA LIGASE, MITOCHONDRIAL-RELATED"/>
    <property type="match status" value="1"/>
</dbReference>
<keyword evidence="5" id="KW-0067">ATP-binding</keyword>
<dbReference type="SUPFAM" id="SSF55681">
    <property type="entry name" value="Class II aaRS and biotin synthetases"/>
    <property type="match status" value="1"/>
</dbReference>
<dbReference type="OrthoDB" id="43906at2759"/>
<evidence type="ECO:0000256" key="5">
    <source>
        <dbReference type="ARBA" id="ARBA00022840"/>
    </source>
</evidence>
<dbReference type="InterPro" id="IPR012340">
    <property type="entry name" value="NA-bd_OB-fold"/>
</dbReference>
<accession>J7REE3</accession>
<evidence type="ECO:0000256" key="2">
    <source>
        <dbReference type="ARBA" id="ARBA00012816"/>
    </source>
</evidence>
<dbReference type="InterPro" id="IPR004364">
    <property type="entry name" value="Aa-tRNA-synt_II"/>
</dbReference>
<dbReference type="STRING" id="1071378.J7REE3"/>
<evidence type="ECO:0000256" key="6">
    <source>
        <dbReference type="ARBA" id="ARBA00022917"/>
    </source>
</evidence>
<dbReference type="CDD" id="cd04318">
    <property type="entry name" value="EcAsnRS_like_N"/>
    <property type="match status" value="1"/>
</dbReference>
<evidence type="ECO:0000313" key="9">
    <source>
        <dbReference type="EMBL" id="CCK73474.1"/>
    </source>
</evidence>
<dbReference type="GeneID" id="13926952"/>
<sequence length="526" mass="60541">MLKSTYKCLNISSTLDISKTIAKLPTFDNIVKQIRNNNNTNNNELSSPPSSIPKIQGWIQSMRVMKNVTFIDLTDGSTSTALKVVIPTETTKGNHNTPQKQDPVTVKALKIGQSISITNVLVNKTPNRIQDFELKFTSNSNLNIIGDILPDYPLQKKTQSVKYLRSINPIFKFKTDYFTKQLKFRSFIEYNIHSYLWKSNFIKVTPPIITRNDCEGSNNELFKIVSNTTATKKNANNDITKDVQPEDPYLTVSAQLHLETLLNSTNRTWSLIPCFRAEKSNTTRHLLEFWMLEMEFAFINDLQPLLNFIKDFIIHLTEMAMIENETLLPSYYPPEVDNKDTILKRWESLKNRTNWTTITYDKAINLLLSESRETTNFKFEPKWGNALQSEHEKFLTEKIFNGPVFVTNYPRDCKSFYMKQSSSCSSESRNTHLTVACFDLLVPGMGEIIGGSLREDDPIRLQNEMKRRGMNLNHELDWYLDLRKYGSVPHGGFGLGLERLLSYLFGNHNIRDSIPFPRSAKSQIQL</sequence>
<dbReference type="InterPro" id="IPR006195">
    <property type="entry name" value="aa-tRNA-synth_II"/>
</dbReference>
<keyword evidence="10" id="KW-1185">Reference proteome</keyword>
<keyword evidence="6" id="KW-0648">Protein biosynthesis</keyword>
<dbReference type="GO" id="GO:0004816">
    <property type="term" value="F:asparagine-tRNA ligase activity"/>
    <property type="evidence" value="ECO:0007669"/>
    <property type="project" value="UniProtKB-EC"/>
</dbReference>
<dbReference type="PROSITE" id="PS50862">
    <property type="entry name" value="AA_TRNA_LIGASE_II"/>
    <property type="match status" value="1"/>
</dbReference>